<reference evidence="1 2" key="1">
    <citation type="submission" date="2018-03" db="EMBL/GenBank/DDBJ databases">
        <title>The ancient ancestry and fast evolution of plastids.</title>
        <authorList>
            <person name="Moore K.R."/>
            <person name="Magnabosco C."/>
            <person name="Momper L."/>
            <person name="Gold D.A."/>
            <person name="Bosak T."/>
            <person name="Fournier G.P."/>
        </authorList>
    </citation>
    <scope>NUCLEOTIDE SEQUENCE [LARGE SCALE GENOMIC DNA]</scope>
    <source>
        <strain evidence="1 2">CCALA 016</strain>
    </source>
</reference>
<protein>
    <submittedName>
        <fullName evidence="1">Uncharacterized protein</fullName>
    </submittedName>
</protein>
<comment type="caution">
    <text evidence="1">The sequence shown here is derived from an EMBL/GenBank/DDBJ whole genome shotgun (WGS) entry which is preliminary data.</text>
</comment>
<gene>
    <name evidence="1" type="ORF">C7H19_09455</name>
</gene>
<accession>A0A2T1LZC4</accession>
<dbReference type="Proteomes" id="UP000239001">
    <property type="component" value="Unassembled WGS sequence"/>
</dbReference>
<organism evidence="1 2">
    <name type="scientific">Aphanothece hegewaldii CCALA 016</name>
    <dbReference type="NCBI Taxonomy" id="2107694"/>
    <lineage>
        <taxon>Bacteria</taxon>
        <taxon>Bacillati</taxon>
        <taxon>Cyanobacteriota</taxon>
        <taxon>Cyanophyceae</taxon>
        <taxon>Oscillatoriophycideae</taxon>
        <taxon>Chroococcales</taxon>
        <taxon>Aphanothecaceae</taxon>
        <taxon>Aphanothece</taxon>
    </lineage>
</organism>
<reference evidence="1 2" key="2">
    <citation type="submission" date="2018-03" db="EMBL/GenBank/DDBJ databases">
        <authorList>
            <person name="Keele B.F."/>
        </authorList>
    </citation>
    <scope>NUCLEOTIDE SEQUENCE [LARGE SCALE GENOMIC DNA]</scope>
    <source>
        <strain evidence="1 2">CCALA 016</strain>
    </source>
</reference>
<proteinExistence type="predicted"/>
<sequence length="107" mass="11963">MTLINLTADLPSELVTLEKLTYHNCLALNLLYSNLQIPLNKENMQFPKSDVKTGRALDGKLYSVITLAFEVDESIVISNPSNKKPWMAAYDWGNVAYPTAFKQNSPA</sequence>
<dbReference type="AlphaFoldDB" id="A0A2T1LZC4"/>
<name>A0A2T1LZC4_9CHRO</name>
<dbReference type="EMBL" id="PXOH01000007">
    <property type="protein sequence ID" value="PSF37760.1"/>
    <property type="molecule type" value="Genomic_DNA"/>
</dbReference>
<dbReference type="RefSeq" id="WP_106456624.1">
    <property type="nucleotide sequence ID" value="NZ_PXOH01000007.1"/>
</dbReference>
<evidence type="ECO:0000313" key="1">
    <source>
        <dbReference type="EMBL" id="PSF37760.1"/>
    </source>
</evidence>
<evidence type="ECO:0000313" key="2">
    <source>
        <dbReference type="Proteomes" id="UP000239001"/>
    </source>
</evidence>
<keyword evidence="2" id="KW-1185">Reference proteome</keyword>